<evidence type="ECO:0000313" key="1">
    <source>
        <dbReference type="EMBL" id="GFP98857.1"/>
    </source>
</evidence>
<dbReference type="AlphaFoldDB" id="A0A830CDP6"/>
<accession>A0A830CDP6</accession>
<sequence length="64" mass="7471">MILHVFRVYLIGGIKKISWINLCYRCGSDSVDRIFWRNWLILTSGPNRLLGCESASYFINSIFI</sequence>
<organism evidence="1 2">
    <name type="scientific">Phtheirospermum japonicum</name>
    <dbReference type="NCBI Taxonomy" id="374723"/>
    <lineage>
        <taxon>Eukaryota</taxon>
        <taxon>Viridiplantae</taxon>
        <taxon>Streptophyta</taxon>
        <taxon>Embryophyta</taxon>
        <taxon>Tracheophyta</taxon>
        <taxon>Spermatophyta</taxon>
        <taxon>Magnoliopsida</taxon>
        <taxon>eudicotyledons</taxon>
        <taxon>Gunneridae</taxon>
        <taxon>Pentapetalae</taxon>
        <taxon>asterids</taxon>
        <taxon>lamiids</taxon>
        <taxon>Lamiales</taxon>
        <taxon>Orobanchaceae</taxon>
        <taxon>Orobanchaceae incertae sedis</taxon>
        <taxon>Phtheirospermum</taxon>
    </lineage>
</organism>
<proteinExistence type="predicted"/>
<comment type="caution">
    <text evidence="1">The sequence shown here is derived from an EMBL/GenBank/DDBJ whole genome shotgun (WGS) entry which is preliminary data.</text>
</comment>
<gene>
    <name evidence="1" type="ORF">PHJA_002029600</name>
</gene>
<name>A0A830CDP6_9LAMI</name>
<protein>
    <submittedName>
        <fullName evidence="1">Cytochrome b6</fullName>
    </submittedName>
</protein>
<dbReference type="Proteomes" id="UP000653305">
    <property type="component" value="Unassembled WGS sequence"/>
</dbReference>
<keyword evidence="2" id="KW-1185">Reference proteome</keyword>
<reference evidence="1" key="1">
    <citation type="submission" date="2020-07" db="EMBL/GenBank/DDBJ databases">
        <title>Ethylene signaling mediates host invasion by parasitic plants.</title>
        <authorList>
            <person name="Yoshida S."/>
        </authorList>
    </citation>
    <scope>NUCLEOTIDE SEQUENCE</scope>
    <source>
        <strain evidence="1">Okayama</strain>
    </source>
</reference>
<evidence type="ECO:0000313" key="2">
    <source>
        <dbReference type="Proteomes" id="UP000653305"/>
    </source>
</evidence>
<dbReference type="EMBL" id="BMAC01000545">
    <property type="protein sequence ID" value="GFP98857.1"/>
    <property type="molecule type" value="Genomic_DNA"/>
</dbReference>